<gene>
    <name evidence="4" type="ORF">LAESUDRAFT_685139</name>
</gene>
<evidence type="ECO:0000313" key="5">
    <source>
        <dbReference type="Proteomes" id="UP000076871"/>
    </source>
</evidence>
<dbReference type="InterPro" id="IPR000073">
    <property type="entry name" value="AB_hydrolase_1"/>
</dbReference>
<dbReference type="GO" id="GO:0052689">
    <property type="term" value="F:carboxylic ester hydrolase activity"/>
    <property type="evidence" value="ECO:0007669"/>
    <property type="project" value="TreeGrafter"/>
</dbReference>
<keyword evidence="5" id="KW-1185">Reference proteome</keyword>
<evidence type="ECO:0000313" key="4">
    <source>
        <dbReference type="EMBL" id="KZT02577.1"/>
    </source>
</evidence>
<dbReference type="Gene3D" id="3.40.50.1820">
    <property type="entry name" value="alpha/beta hydrolase"/>
    <property type="match status" value="1"/>
</dbReference>
<dbReference type="PANTHER" id="PTHR46118:SF4">
    <property type="entry name" value="PROTEIN ABHD11"/>
    <property type="match status" value="1"/>
</dbReference>
<accession>A0A165CCT1</accession>
<comment type="similarity">
    <text evidence="1">Belongs to the AB hydrolase superfamily.</text>
</comment>
<evidence type="ECO:0000256" key="2">
    <source>
        <dbReference type="ARBA" id="ARBA00022801"/>
    </source>
</evidence>
<dbReference type="OrthoDB" id="8119704at2759"/>
<dbReference type="STRING" id="1314785.A0A165CCT1"/>
<dbReference type="Proteomes" id="UP000076871">
    <property type="component" value="Unassembled WGS sequence"/>
</dbReference>
<feature type="non-terminal residue" evidence="4">
    <location>
        <position position="313"/>
    </location>
</feature>
<feature type="domain" description="AB hydrolase-1" evidence="3">
    <location>
        <begin position="57"/>
        <end position="293"/>
    </location>
</feature>
<dbReference type="FunCoup" id="A0A165CCT1">
    <property type="interactions" value="293"/>
</dbReference>
<sequence>MHSFLSTAKRAHDCCARQQFTRRLSGGHPATRGSAITPVILHYDRLIPPDGNEKSHPLVILHGLFGMKRNWLSLSKAFLRDLGRPIYTLVDLRNHGSSPHAEPMTYAAMAVDVLNFCRVHSLTKISLLGHSMGGKVAMTVALNPELPQDLLSHLIVADIAPSRGELSPEFNKYVGALQEIERRKITNRREAQHILSETEQDPTIRAFLLTNLKNTDIHHHGPLSFQIPLDIIGKSISELGSFPYEPGERVWNGPTLFVKGTKSKYINNHNIPIAKQFFPNMILERLEAGHWVNHICFRPNEFKQLVTNFIRTH</sequence>
<reference evidence="4 5" key="1">
    <citation type="journal article" date="2016" name="Mol. Biol. Evol.">
        <title>Comparative Genomics of Early-Diverging Mushroom-Forming Fungi Provides Insights into the Origins of Lignocellulose Decay Capabilities.</title>
        <authorList>
            <person name="Nagy L.G."/>
            <person name="Riley R."/>
            <person name="Tritt A."/>
            <person name="Adam C."/>
            <person name="Daum C."/>
            <person name="Floudas D."/>
            <person name="Sun H."/>
            <person name="Yadav J.S."/>
            <person name="Pangilinan J."/>
            <person name="Larsson K.H."/>
            <person name="Matsuura K."/>
            <person name="Barry K."/>
            <person name="Labutti K."/>
            <person name="Kuo R."/>
            <person name="Ohm R.A."/>
            <person name="Bhattacharya S.S."/>
            <person name="Shirouzu T."/>
            <person name="Yoshinaga Y."/>
            <person name="Martin F.M."/>
            <person name="Grigoriev I.V."/>
            <person name="Hibbett D.S."/>
        </authorList>
    </citation>
    <scope>NUCLEOTIDE SEQUENCE [LARGE SCALE GENOMIC DNA]</scope>
    <source>
        <strain evidence="4 5">93-53</strain>
    </source>
</reference>
<name>A0A165CCT1_9APHY</name>
<dbReference type="GeneID" id="63822908"/>
<evidence type="ECO:0000259" key="3">
    <source>
        <dbReference type="Pfam" id="PF00561"/>
    </source>
</evidence>
<evidence type="ECO:0000256" key="1">
    <source>
        <dbReference type="ARBA" id="ARBA00008645"/>
    </source>
</evidence>
<dbReference type="SUPFAM" id="SSF53474">
    <property type="entry name" value="alpha/beta-Hydrolases"/>
    <property type="match status" value="1"/>
</dbReference>
<dbReference type="RefSeq" id="XP_040760317.1">
    <property type="nucleotide sequence ID" value="XM_040905879.1"/>
</dbReference>
<dbReference type="AlphaFoldDB" id="A0A165CCT1"/>
<dbReference type="InParanoid" id="A0A165CCT1"/>
<dbReference type="PANTHER" id="PTHR46118">
    <property type="entry name" value="PROTEIN ABHD11"/>
    <property type="match status" value="1"/>
</dbReference>
<organism evidence="4 5">
    <name type="scientific">Laetiporus sulphureus 93-53</name>
    <dbReference type="NCBI Taxonomy" id="1314785"/>
    <lineage>
        <taxon>Eukaryota</taxon>
        <taxon>Fungi</taxon>
        <taxon>Dikarya</taxon>
        <taxon>Basidiomycota</taxon>
        <taxon>Agaricomycotina</taxon>
        <taxon>Agaricomycetes</taxon>
        <taxon>Polyporales</taxon>
        <taxon>Laetiporus</taxon>
    </lineage>
</organism>
<dbReference type="Pfam" id="PF00561">
    <property type="entry name" value="Abhydrolase_1"/>
    <property type="match status" value="1"/>
</dbReference>
<dbReference type="EMBL" id="KV427651">
    <property type="protein sequence ID" value="KZT02577.1"/>
    <property type="molecule type" value="Genomic_DNA"/>
</dbReference>
<proteinExistence type="inferred from homology"/>
<dbReference type="InterPro" id="IPR029058">
    <property type="entry name" value="AB_hydrolase_fold"/>
</dbReference>
<keyword evidence="2 4" id="KW-0378">Hydrolase</keyword>
<protein>
    <submittedName>
        <fullName evidence="4">Alpha/beta-hydrolase</fullName>
    </submittedName>
</protein>
<dbReference type="GO" id="GO:0005739">
    <property type="term" value="C:mitochondrion"/>
    <property type="evidence" value="ECO:0007669"/>
    <property type="project" value="TreeGrafter"/>
</dbReference>